<accession>A0ABV0NBK6</accession>
<organism evidence="2 3">
    <name type="scientific">Goodea atripinnis</name>
    <dbReference type="NCBI Taxonomy" id="208336"/>
    <lineage>
        <taxon>Eukaryota</taxon>
        <taxon>Metazoa</taxon>
        <taxon>Chordata</taxon>
        <taxon>Craniata</taxon>
        <taxon>Vertebrata</taxon>
        <taxon>Euteleostomi</taxon>
        <taxon>Actinopterygii</taxon>
        <taxon>Neopterygii</taxon>
        <taxon>Teleostei</taxon>
        <taxon>Neoteleostei</taxon>
        <taxon>Acanthomorphata</taxon>
        <taxon>Ovalentaria</taxon>
        <taxon>Atherinomorphae</taxon>
        <taxon>Cyprinodontiformes</taxon>
        <taxon>Goodeidae</taxon>
        <taxon>Goodea</taxon>
    </lineage>
</organism>
<reference evidence="2 3" key="1">
    <citation type="submission" date="2021-06" db="EMBL/GenBank/DDBJ databases">
        <authorList>
            <person name="Palmer J.M."/>
        </authorList>
    </citation>
    <scope>NUCLEOTIDE SEQUENCE [LARGE SCALE GENOMIC DNA]</scope>
    <source>
        <strain evidence="2 3">GA_2019</strain>
        <tissue evidence="2">Muscle</tissue>
    </source>
</reference>
<gene>
    <name evidence="2" type="ORF">GOODEAATRI_018320</name>
</gene>
<dbReference type="Proteomes" id="UP001476798">
    <property type="component" value="Unassembled WGS sequence"/>
</dbReference>
<feature type="region of interest" description="Disordered" evidence="1">
    <location>
        <begin position="1"/>
        <end position="69"/>
    </location>
</feature>
<evidence type="ECO:0000313" key="3">
    <source>
        <dbReference type="Proteomes" id="UP001476798"/>
    </source>
</evidence>
<dbReference type="EMBL" id="JAHRIO010031535">
    <property type="protein sequence ID" value="MEQ2168785.1"/>
    <property type="molecule type" value="Genomic_DNA"/>
</dbReference>
<proteinExistence type="predicted"/>
<keyword evidence="3" id="KW-1185">Reference proteome</keyword>
<protein>
    <submittedName>
        <fullName evidence="2">Uncharacterized protein</fullName>
    </submittedName>
</protein>
<evidence type="ECO:0000313" key="2">
    <source>
        <dbReference type="EMBL" id="MEQ2168785.1"/>
    </source>
</evidence>
<feature type="compositionally biased region" description="Basic and acidic residues" evidence="1">
    <location>
        <begin position="37"/>
        <end position="50"/>
    </location>
</feature>
<feature type="compositionally biased region" description="Polar residues" evidence="1">
    <location>
        <begin position="51"/>
        <end position="62"/>
    </location>
</feature>
<sequence length="104" mass="11394">MSAHAAIVDGRAENDDESVTSPLSAQLLEKGGGGGSEKQKHAEGDRRRPTTAENTQNTTGASYWQKRGYTPSRGVPGHLLYHLGLPPRMFCYSQKKSLRHIHAH</sequence>
<comment type="caution">
    <text evidence="2">The sequence shown here is derived from an EMBL/GenBank/DDBJ whole genome shotgun (WGS) entry which is preliminary data.</text>
</comment>
<name>A0ABV0NBK6_9TELE</name>
<evidence type="ECO:0000256" key="1">
    <source>
        <dbReference type="SAM" id="MobiDB-lite"/>
    </source>
</evidence>